<keyword evidence="3" id="KW-0472">Membrane</keyword>
<evidence type="ECO:0000256" key="2">
    <source>
        <dbReference type="SAM" id="MobiDB-lite"/>
    </source>
</evidence>
<evidence type="ECO:0000313" key="5">
    <source>
        <dbReference type="Proteomes" id="UP001142393"/>
    </source>
</evidence>
<evidence type="ECO:0000256" key="3">
    <source>
        <dbReference type="SAM" id="Phobius"/>
    </source>
</evidence>
<comment type="caution">
    <text evidence="4">The sequence shown here is derived from an EMBL/GenBank/DDBJ whole genome shotgun (WGS) entry which is preliminary data.</text>
</comment>
<accession>A0A9W8TTB2</accession>
<feature type="transmembrane region" description="Helical" evidence="3">
    <location>
        <begin position="191"/>
        <end position="212"/>
    </location>
</feature>
<proteinExistence type="predicted"/>
<evidence type="ECO:0000313" key="4">
    <source>
        <dbReference type="EMBL" id="KAJ3739975.1"/>
    </source>
</evidence>
<dbReference type="EMBL" id="JANVFU010000016">
    <property type="protein sequence ID" value="KAJ3739975.1"/>
    <property type="molecule type" value="Genomic_DNA"/>
</dbReference>
<name>A0A9W8TTB2_9AGAR</name>
<protein>
    <submittedName>
        <fullName evidence="4">Uncharacterized protein</fullName>
    </submittedName>
</protein>
<evidence type="ECO:0000256" key="1">
    <source>
        <dbReference type="SAM" id="Coils"/>
    </source>
</evidence>
<sequence>MPRSRQVSHQATVSFMVKAYRISKTNFTSPLSIVTTASHPPRRHDVHRLPLVEHGFSGWPVPQAYIHDCDVVYARTRYRVFFQRHRNLPMNPVLFVHGDLIIMRVGKLNTTNVVNTQAGDPLLLTLLAFSRVDGGCRRSFILYSLNQWRIYDTIESHSNNDFLLGNQHLIIISLHGLLIGYFVFYKAGLGTATLIFGVLSLCYWPAVNFEVIKSARSGPSPRKRGLEGDNEISNSSTLPQSYDRPDKTRAIAGPGRKAFDAEINARRSIQRRLDDAVKQNQALSQVNAALEAQHAEIAMSETLDGNADKDQMIIGEQDDMIASLNRRAMEAEEKNAQMSRATAKLRSDFEDMRRKLGIALQEQENAARTCEELGVVDEISR</sequence>
<feature type="region of interest" description="Disordered" evidence="2">
    <location>
        <begin position="217"/>
        <end position="251"/>
    </location>
</feature>
<reference evidence="4 5" key="1">
    <citation type="journal article" date="2023" name="Proc. Natl. Acad. Sci. U.S.A.">
        <title>A global phylogenomic analysis of the shiitake genus Lentinula.</title>
        <authorList>
            <person name="Sierra-Patev S."/>
            <person name="Min B."/>
            <person name="Naranjo-Ortiz M."/>
            <person name="Looney B."/>
            <person name="Konkel Z."/>
            <person name="Slot J.C."/>
            <person name="Sakamoto Y."/>
            <person name="Steenwyk J.L."/>
            <person name="Rokas A."/>
            <person name="Carro J."/>
            <person name="Camarero S."/>
            <person name="Ferreira P."/>
            <person name="Molpeceres G."/>
            <person name="Ruiz-Duenas F.J."/>
            <person name="Serrano A."/>
            <person name="Henrissat B."/>
            <person name="Drula E."/>
            <person name="Hughes K.W."/>
            <person name="Mata J.L."/>
            <person name="Ishikawa N.K."/>
            <person name="Vargas-Isla R."/>
            <person name="Ushijima S."/>
            <person name="Smith C.A."/>
            <person name="Donoghue J."/>
            <person name="Ahrendt S."/>
            <person name="Andreopoulos W."/>
            <person name="He G."/>
            <person name="LaButti K."/>
            <person name="Lipzen A."/>
            <person name="Ng V."/>
            <person name="Riley R."/>
            <person name="Sandor L."/>
            <person name="Barry K."/>
            <person name="Martinez A.T."/>
            <person name="Xiao Y."/>
            <person name="Gibbons J.G."/>
            <person name="Terashima K."/>
            <person name="Grigoriev I.V."/>
            <person name="Hibbett D."/>
        </authorList>
    </citation>
    <scope>NUCLEOTIDE SEQUENCE [LARGE SCALE GENOMIC DNA]</scope>
    <source>
        <strain evidence="4 5">TFB7810</strain>
    </source>
</reference>
<feature type="transmembrane region" description="Helical" evidence="3">
    <location>
        <begin position="168"/>
        <end position="185"/>
    </location>
</feature>
<dbReference type="Proteomes" id="UP001142393">
    <property type="component" value="Unassembled WGS sequence"/>
</dbReference>
<keyword evidence="1" id="KW-0175">Coiled coil</keyword>
<keyword evidence="5" id="KW-1185">Reference proteome</keyword>
<feature type="coiled-coil region" evidence="1">
    <location>
        <begin position="273"/>
        <end position="348"/>
    </location>
</feature>
<organism evidence="4 5">
    <name type="scientific">Lentinula detonsa</name>
    <dbReference type="NCBI Taxonomy" id="2804962"/>
    <lineage>
        <taxon>Eukaryota</taxon>
        <taxon>Fungi</taxon>
        <taxon>Dikarya</taxon>
        <taxon>Basidiomycota</taxon>
        <taxon>Agaricomycotina</taxon>
        <taxon>Agaricomycetes</taxon>
        <taxon>Agaricomycetidae</taxon>
        <taxon>Agaricales</taxon>
        <taxon>Marasmiineae</taxon>
        <taxon>Omphalotaceae</taxon>
        <taxon>Lentinula</taxon>
    </lineage>
</organism>
<keyword evidence="3" id="KW-0812">Transmembrane</keyword>
<gene>
    <name evidence="4" type="ORF">DFH05DRAFT_1463534</name>
</gene>
<dbReference type="AlphaFoldDB" id="A0A9W8TTB2"/>
<feature type="compositionally biased region" description="Polar residues" evidence="2">
    <location>
        <begin position="231"/>
        <end position="240"/>
    </location>
</feature>
<keyword evidence="3" id="KW-1133">Transmembrane helix</keyword>